<reference evidence="1" key="1">
    <citation type="submission" date="2014-09" db="EMBL/GenBank/DDBJ databases">
        <authorList>
            <person name="Magalhaes I.L.F."/>
            <person name="Oliveira U."/>
            <person name="Santos F.R."/>
            <person name="Vidigal T.H.D.A."/>
            <person name="Brescovit A.D."/>
            <person name="Santos A.J."/>
        </authorList>
    </citation>
    <scope>NUCLEOTIDE SEQUENCE</scope>
    <source>
        <tissue evidence="1">Shoot tissue taken approximately 20 cm above the soil surface</tissue>
    </source>
</reference>
<evidence type="ECO:0000313" key="1">
    <source>
        <dbReference type="EMBL" id="JAE27052.1"/>
    </source>
</evidence>
<dbReference type="EMBL" id="GBRH01170844">
    <property type="protein sequence ID" value="JAE27052.1"/>
    <property type="molecule type" value="Transcribed_RNA"/>
</dbReference>
<reference evidence="1" key="2">
    <citation type="journal article" date="2015" name="Data Brief">
        <title>Shoot transcriptome of the giant reed, Arundo donax.</title>
        <authorList>
            <person name="Barrero R.A."/>
            <person name="Guerrero F.D."/>
            <person name="Moolhuijzen P."/>
            <person name="Goolsby J.A."/>
            <person name="Tidwell J."/>
            <person name="Bellgard S.E."/>
            <person name="Bellgard M.I."/>
        </authorList>
    </citation>
    <scope>NUCLEOTIDE SEQUENCE</scope>
    <source>
        <tissue evidence="1">Shoot tissue taken approximately 20 cm above the soil surface</tissue>
    </source>
</reference>
<protein>
    <submittedName>
        <fullName evidence="1">Uncharacterized protein</fullName>
    </submittedName>
</protein>
<name>A0A0A9GRH7_ARUDO</name>
<dbReference type="AlphaFoldDB" id="A0A0A9GRH7"/>
<organism evidence="1">
    <name type="scientific">Arundo donax</name>
    <name type="common">Giant reed</name>
    <name type="synonym">Donax arundinaceus</name>
    <dbReference type="NCBI Taxonomy" id="35708"/>
    <lineage>
        <taxon>Eukaryota</taxon>
        <taxon>Viridiplantae</taxon>
        <taxon>Streptophyta</taxon>
        <taxon>Embryophyta</taxon>
        <taxon>Tracheophyta</taxon>
        <taxon>Spermatophyta</taxon>
        <taxon>Magnoliopsida</taxon>
        <taxon>Liliopsida</taxon>
        <taxon>Poales</taxon>
        <taxon>Poaceae</taxon>
        <taxon>PACMAD clade</taxon>
        <taxon>Arundinoideae</taxon>
        <taxon>Arundineae</taxon>
        <taxon>Arundo</taxon>
    </lineage>
</organism>
<accession>A0A0A9GRH7</accession>
<sequence>MTLHQSKPWNQNYQSFLSVLQMIIQELQWLEVLLWDHFGKQNHFLLSHPG</sequence>
<proteinExistence type="predicted"/>